<name>A0A8H4H7L4_9EURO</name>
<dbReference type="InterPro" id="IPR046624">
    <property type="entry name" value="CSS2_C"/>
</dbReference>
<protein>
    <recommendedName>
        <fullName evidence="1">Secreted protein CSS2 C-terminal domain-containing protein</fullName>
    </recommendedName>
</protein>
<reference evidence="2" key="2">
    <citation type="submission" date="2020-04" db="EMBL/GenBank/DDBJ databases">
        <authorList>
            <person name="Santos R.A.C."/>
            <person name="Steenwyk J.L."/>
            <person name="Rivero-Menendez O."/>
            <person name="Mead M.E."/>
            <person name="Silva L.P."/>
            <person name="Bastos R.W."/>
            <person name="Alastruey-Izquierdo A."/>
            <person name="Goldman G.H."/>
            <person name="Rokas A."/>
        </authorList>
    </citation>
    <scope>NUCLEOTIDE SEQUENCE</scope>
    <source>
        <strain evidence="2">CNM-CM6805</strain>
    </source>
</reference>
<sequence>MRSSQDFYNFIDRTIFPILLHILVIHNAYQYYITRDESVPTELLRANLSICVMLALYWYETRAPDNIHTKWSFSATGQHCYMTAQESAIQSAVAEYIRNAENGITCEIQCLRLDHGGTWNGWLKLGLVSNFSEDAYCRVGLLFDGWAVEVIGGLSGVLVVHLFCLVEE</sequence>
<organism evidence="2 3">
    <name type="scientific">Aspergillus fumigatiaffinis</name>
    <dbReference type="NCBI Taxonomy" id="340414"/>
    <lineage>
        <taxon>Eukaryota</taxon>
        <taxon>Fungi</taxon>
        <taxon>Dikarya</taxon>
        <taxon>Ascomycota</taxon>
        <taxon>Pezizomycotina</taxon>
        <taxon>Eurotiomycetes</taxon>
        <taxon>Eurotiomycetidae</taxon>
        <taxon>Eurotiales</taxon>
        <taxon>Aspergillaceae</taxon>
        <taxon>Aspergillus</taxon>
        <taxon>Aspergillus subgen. Fumigati</taxon>
    </lineage>
</organism>
<gene>
    <name evidence="2" type="ORF">CNMCM6805_006583</name>
</gene>
<dbReference type="Proteomes" id="UP000653565">
    <property type="component" value="Unassembled WGS sequence"/>
</dbReference>
<proteinExistence type="predicted"/>
<dbReference type="AlphaFoldDB" id="A0A8H4H7L4"/>
<dbReference type="EMBL" id="JAAAPX010000040">
    <property type="protein sequence ID" value="KAF4238129.1"/>
    <property type="molecule type" value="Genomic_DNA"/>
</dbReference>
<dbReference type="Pfam" id="PF20521">
    <property type="entry name" value="DUF6736"/>
    <property type="match status" value="1"/>
</dbReference>
<reference evidence="2" key="1">
    <citation type="journal article" date="2020" name="bioRxiv">
        <title>Genomic and phenotypic heterogeneity of clinical isolates of the human pathogens Aspergillus fumigatus, Aspergillus lentulus and Aspergillus fumigatiaffinis.</title>
        <authorList>
            <person name="dos Santos R.A.C."/>
            <person name="Steenwyk J.L."/>
            <person name="Rivero-Menendez O."/>
            <person name="Mead M.E."/>
            <person name="Silva L.P."/>
            <person name="Bastos R.W."/>
            <person name="Alastruey-Izquierdo A."/>
            <person name="Goldman G.H."/>
            <person name="Rokas A."/>
        </authorList>
    </citation>
    <scope>NUCLEOTIDE SEQUENCE</scope>
    <source>
        <strain evidence="2">CNM-CM6805</strain>
    </source>
</reference>
<comment type="caution">
    <text evidence="2">The sequence shown here is derived from an EMBL/GenBank/DDBJ whole genome shotgun (WGS) entry which is preliminary data.</text>
</comment>
<evidence type="ECO:0000259" key="1">
    <source>
        <dbReference type="Pfam" id="PF20521"/>
    </source>
</evidence>
<feature type="domain" description="Secreted protein CSS2 C-terminal" evidence="1">
    <location>
        <begin position="68"/>
        <end position="136"/>
    </location>
</feature>
<evidence type="ECO:0000313" key="3">
    <source>
        <dbReference type="Proteomes" id="UP000653565"/>
    </source>
</evidence>
<evidence type="ECO:0000313" key="2">
    <source>
        <dbReference type="EMBL" id="KAF4238129.1"/>
    </source>
</evidence>
<accession>A0A8H4H7L4</accession>
<keyword evidence="3" id="KW-1185">Reference proteome</keyword>